<protein>
    <recommendedName>
        <fullName evidence="3">Phosphotransferase system enzyme I N-terminal domain-containing protein</fullName>
    </recommendedName>
</protein>
<evidence type="ECO:0000313" key="4">
    <source>
        <dbReference type="EMBL" id="XFO75566.1"/>
    </source>
</evidence>
<dbReference type="InterPro" id="IPR050499">
    <property type="entry name" value="PEP-utilizing_PTS_enzyme"/>
</dbReference>
<reference evidence="4" key="1">
    <citation type="submission" date="2024-05" db="EMBL/GenBank/DDBJ databases">
        <title>Isolation and characterization of Sporomusa carbonis sp. nov., a carboxydotrophic hydrogenogen in the genus of Sporomusa isolated from a charcoal burning pile.</title>
        <authorList>
            <person name="Boeer T."/>
            <person name="Rosenbaum F."/>
            <person name="Eysell L."/>
            <person name="Mueller V."/>
            <person name="Daniel R."/>
            <person name="Poehlein A."/>
        </authorList>
    </citation>
    <scope>NUCLEOTIDE SEQUENCE [LARGE SCALE GENOMIC DNA]</scope>
    <source>
        <strain evidence="4">DSM 3132</strain>
    </source>
</reference>
<dbReference type="PANTHER" id="PTHR46244:SF3">
    <property type="entry name" value="PHOSPHOENOLPYRUVATE-PROTEIN PHOSPHOTRANSFERASE"/>
    <property type="match status" value="1"/>
</dbReference>
<name>A0ABZ3JCJ5_SPOA4</name>
<dbReference type="SUPFAM" id="SSF47831">
    <property type="entry name" value="Enzyme I of the PEP:sugar phosphotransferase system HPr-binding (sub)domain"/>
    <property type="match status" value="1"/>
</dbReference>
<keyword evidence="2" id="KW-0808">Transferase</keyword>
<dbReference type="Pfam" id="PF05524">
    <property type="entry name" value="PEP-utilisers_N"/>
    <property type="match status" value="1"/>
</dbReference>
<dbReference type="InterPro" id="IPR008731">
    <property type="entry name" value="PTS_EIN"/>
</dbReference>
<organism evidence="4 5">
    <name type="scientific">Sporomusa acidovorans (strain ATCC 49682 / DSM 3132 / Mol)</name>
    <dbReference type="NCBI Taxonomy" id="1123286"/>
    <lineage>
        <taxon>Bacteria</taxon>
        <taxon>Bacillati</taxon>
        <taxon>Bacillota</taxon>
        <taxon>Negativicutes</taxon>
        <taxon>Selenomonadales</taxon>
        <taxon>Sporomusaceae</taxon>
        <taxon>Sporomusa</taxon>
    </lineage>
</organism>
<accession>A0ABZ3JCJ5</accession>
<dbReference type="InterPro" id="IPR036618">
    <property type="entry name" value="PtsI_HPr-bd_sf"/>
</dbReference>
<evidence type="ECO:0000256" key="2">
    <source>
        <dbReference type="ARBA" id="ARBA00022679"/>
    </source>
</evidence>
<feature type="domain" description="Phosphotransferase system enzyme I N-terminal" evidence="3">
    <location>
        <begin position="6"/>
        <end position="127"/>
    </location>
</feature>
<dbReference type="Gene3D" id="1.10.274.10">
    <property type="entry name" value="PtsI, HPr-binding domain"/>
    <property type="match status" value="1"/>
</dbReference>
<gene>
    <name evidence="4" type="ORF">SPACI_056930</name>
</gene>
<comment type="similarity">
    <text evidence="1">Belongs to the PEP-utilizing enzyme family.</text>
</comment>
<evidence type="ECO:0000313" key="5">
    <source>
        <dbReference type="Proteomes" id="UP000216052"/>
    </source>
</evidence>
<dbReference type="Proteomes" id="UP000216052">
    <property type="component" value="Chromosome"/>
</dbReference>
<evidence type="ECO:0000256" key="1">
    <source>
        <dbReference type="ARBA" id="ARBA00007837"/>
    </source>
</evidence>
<keyword evidence="5" id="KW-1185">Reference proteome</keyword>
<sequence length="190" mass="20346">MEEILHGTGVVPGIGIGAAKMPSGDLADYLKQYKAETPPGEANRLSAAIQAASAELMRLKAAGLAAGQQNQADIMDAHYTMVNDPALGANISEKIEQGIPAPQAVLAAAEEYAALFDTMPDPYLRERAADIRDVGRQLVRQLVVSGTGHTANRRRAICYLSGCGKAMRSSPMCHPNNGYWRRQALALSYH</sequence>
<evidence type="ECO:0000259" key="3">
    <source>
        <dbReference type="Pfam" id="PF05524"/>
    </source>
</evidence>
<dbReference type="EMBL" id="CP155571">
    <property type="protein sequence ID" value="XFO75566.1"/>
    <property type="molecule type" value="Genomic_DNA"/>
</dbReference>
<proteinExistence type="inferred from homology"/>
<dbReference type="PANTHER" id="PTHR46244">
    <property type="entry name" value="PHOSPHOENOLPYRUVATE-PROTEIN PHOSPHOTRANSFERASE"/>
    <property type="match status" value="1"/>
</dbReference>